<dbReference type="GO" id="GO:0032790">
    <property type="term" value="P:ribosome disassembly"/>
    <property type="evidence" value="ECO:0007669"/>
    <property type="project" value="TreeGrafter"/>
</dbReference>
<accession>A0A9P4LZY1</accession>
<evidence type="ECO:0008006" key="6">
    <source>
        <dbReference type="Google" id="ProtNLM"/>
    </source>
</evidence>
<name>A0A9P4LZY1_9PEZI</name>
<keyword evidence="3" id="KW-0648">Protein biosynthesis</keyword>
<dbReference type="OrthoDB" id="21573at2759"/>
<keyword evidence="2" id="KW-0396">Initiation factor</keyword>
<protein>
    <recommendedName>
        <fullName evidence="6">Translation initiation factor 3 N-terminal domain-containing protein</fullName>
    </recommendedName>
</protein>
<dbReference type="Proteomes" id="UP000799776">
    <property type="component" value="Unassembled WGS sequence"/>
</dbReference>
<dbReference type="SUPFAM" id="SSF55200">
    <property type="entry name" value="Translation initiation factor IF3, C-terminal domain"/>
    <property type="match status" value="1"/>
</dbReference>
<evidence type="ECO:0000256" key="3">
    <source>
        <dbReference type="ARBA" id="ARBA00022917"/>
    </source>
</evidence>
<evidence type="ECO:0000256" key="1">
    <source>
        <dbReference type="ARBA" id="ARBA00005439"/>
    </source>
</evidence>
<evidence type="ECO:0000313" key="4">
    <source>
        <dbReference type="EMBL" id="KAF2087373.1"/>
    </source>
</evidence>
<dbReference type="GO" id="GO:0005739">
    <property type="term" value="C:mitochondrion"/>
    <property type="evidence" value="ECO:0007669"/>
    <property type="project" value="TreeGrafter"/>
</dbReference>
<dbReference type="EMBL" id="ML978720">
    <property type="protein sequence ID" value="KAF2087373.1"/>
    <property type="molecule type" value="Genomic_DNA"/>
</dbReference>
<keyword evidence="5" id="KW-1185">Reference proteome</keyword>
<sequence>MSKRYVSSSARMLYQVFIQPSQPSTRTLRTPTAAVATFPKPSTTPFLIHRRTYAWRKAKAEPEKAHYIVDEKIGSRLINLIGHDGTFHREQRLDVVLRGMDRVTHNLVMLQPGSNAELPTCKILTKGEVREMELDKRGEKTKKQVDDLSKTIELNWTVGDHDLEHWMNRLVRFLEEGRRVEIGFGPKKRARKAEIEECENLVAKVKETLGSVNAVEWAAPEGRLGGIYTLFVDPSHEVKERLKALKKEARHGGEE</sequence>
<dbReference type="GO" id="GO:0070124">
    <property type="term" value="P:mitochondrial translational initiation"/>
    <property type="evidence" value="ECO:0007669"/>
    <property type="project" value="TreeGrafter"/>
</dbReference>
<organism evidence="4 5">
    <name type="scientific">Saccharata proteae CBS 121410</name>
    <dbReference type="NCBI Taxonomy" id="1314787"/>
    <lineage>
        <taxon>Eukaryota</taxon>
        <taxon>Fungi</taxon>
        <taxon>Dikarya</taxon>
        <taxon>Ascomycota</taxon>
        <taxon>Pezizomycotina</taxon>
        <taxon>Dothideomycetes</taxon>
        <taxon>Dothideomycetes incertae sedis</taxon>
        <taxon>Botryosphaeriales</taxon>
        <taxon>Saccharataceae</taxon>
        <taxon>Saccharata</taxon>
    </lineage>
</organism>
<dbReference type="Gene3D" id="3.30.110.10">
    <property type="entry name" value="Translation initiation factor 3 (IF-3), C-terminal domain"/>
    <property type="match status" value="1"/>
</dbReference>
<comment type="caution">
    <text evidence="4">The sequence shown here is derived from an EMBL/GenBank/DDBJ whole genome shotgun (WGS) entry which is preliminary data.</text>
</comment>
<reference evidence="4" key="1">
    <citation type="journal article" date="2020" name="Stud. Mycol.">
        <title>101 Dothideomycetes genomes: a test case for predicting lifestyles and emergence of pathogens.</title>
        <authorList>
            <person name="Haridas S."/>
            <person name="Albert R."/>
            <person name="Binder M."/>
            <person name="Bloem J."/>
            <person name="Labutti K."/>
            <person name="Salamov A."/>
            <person name="Andreopoulos B."/>
            <person name="Baker S."/>
            <person name="Barry K."/>
            <person name="Bills G."/>
            <person name="Bluhm B."/>
            <person name="Cannon C."/>
            <person name="Castanera R."/>
            <person name="Culley D."/>
            <person name="Daum C."/>
            <person name="Ezra D."/>
            <person name="Gonzalez J."/>
            <person name="Henrissat B."/>
            <person name="Kuo A."/>
            <person name="Liang C."/>
            <person name="Lipzen A."/>
            <person name="Lutzoni F."/>
            <person name="Magnuson J."/>
            <person name="Mondo S."/>
            <person name="Nolan M."/>
            <person name="Ohm R."/>
            <person name="Pangilinan J."/>
            <person name="Park H.-J."/>
            <person name="Ramirez L."/>
            <person name="Alfaro M."/>
            <person name="Sun H."/>
            <person name="Tritt A."/>
            <person name="Yoshinaga Y."/>
            <person name="Zwiers L.-H."/>
            <person name="Turgeon B."/>
            <person name="Goodwin S."/>
            <person name="Spatafora J."/>
            <person name="Crous P."/>
            <person name="Grigoriev I."/>
        </authorList>
    </citation>
    <scope>NUCLEOTIDE SEQUENCE</scope>
    <source>
        <strain evidence="4">CBS 121410</strain>
    </source>
</reference>
<comment type="similarity">
    <text evidence="1">Belongs to the IF-3 family.</text>
</comment>
<feature type="non-terminal residue" evidence="4">
    <location>
        <position position="255"/>
    </location>
</feature>
<dbReference type="AlphaFoldDB" id="A0A9P4LZY1"/>
<proteinExistence type="inferred from homology"/>
<evidence type="ECO:0000313" key="5">
    <source>
        <dbReference type="Proteomes" id="UP000799776"/>
    </source>
</evidence>
<dbReference type="GO" id="GO:0003743">
    <property type="term" value="F:translation initiation factor activity"/>
    <property type="evidence" value="ECO:0007669"/>
    <property type="project" value="UniProtKB-KW"/>
</dbReference>
<evidence type="ECO:0000256" key="2">
    <source>
        <dbReference type="ARBA" id="ARBA00022540"/>
    </source>
</evidence>
<dbReference type="GO" id="GO:0043022">
    <property type="term" value="F:ribosome binding"/>
    <property type="evidence" value="ECO:0007669"/>
    <property type="project" value="TreeGrafter"/>
</dbReference>
<gene>
    <name evidence="4" type="ORF">K490DRAFT_15780</name>
</gene>
<dbReference type="PANTHER" id="PTHR10938">
    <property type="entry name" value="TRANSLATION INITIATION FACTOR IF-3"/>
    <property type="match status" value="1"/>
</dbReference>
<dbReference type="PANTHER" id="PTHR10938:SF0">
    <property type="entry name" value="TRANSLATION INITIATION FACTOR IF-3, MITOCHONDRIAL"/>
    <property type="match status" value="1"/>
</dbReference>
<dbReference type="InterPro" id="IPR036788">
    <property type="entry name" value="T_IF-3_C_sf"/>
</dbReference>
<dbReference type="InterPro" id="IPR001288">
    <property type="entry name" value="Translation_initiation_fac_3"/>
</dbReference>